<protein>
    <submittedName>
        <fullName evidence="1">Uncharacterized protein</fullName>
    </submittedName>
</protein>
<reference evidence="1 2" key="1">
    <citation type="journal article" date="2017" name="Nat. Ecol. Evol.">
        <title>Scallop genome provides insights into evolution of bilaterian karyotype and development.</title>
        <authorList>
            <person name="Wang S."/>
            <person name="Zhang J."/>
            <person name="Jiao W."/>
            <person name="Li J."/>
            <person name="Xun X."/>
            <person name="Sun Y."/>
            <person name="Guo X."/>
            <person name="Huan P."/>
            <person name="Dong B."/>
            <person name="Zhang L."/>
            <person name="Hu X."/>
            <person name="Sun X."/>
            <person name="Wang J."/>
            <person name="Zhao C."/>
            <person name="Wang Y."/>
            <person name="Wang D."/>
            <person name="Huang X."/>
            <person name="Wang R."/>
            <person name="Lv J."/>
            <person name="Li Y."/>
            <person name="Zhang Z."/>
            <person name="Liu B."/>
            <person name="Lu W."/>
            <person name="Hui Y."/>
            <person name="Liang J."/>
            <person name="Zhou Z."/>
            <person name="Hou R."/>
            <person name="Li X."/>
            <person name="Liu Y."/>
            <person name="Li H."/>
            <person name="Ning X."/>
            <person name="Lin Y."/>
            <person name="Zhao L."/>
            <person name="Xing Q."/>
            <person name="Dou J."/>
            <person name="Li Y."/>
            <person name="Mao J."/>
            <person name="Guo H."/>
            <person name="Dou H."/>
            <person name="Li T."/>
            <person name="Mu C."/>
            <person name="Jiang W."/>
            <person name="Fu Q."/>
            <person name="Fu X."/>
            <person name="Miao Y."/>
            <person name="Liu J."/>
            <person name="Yu Q."/>
            <person name="Li R."/>
            <person name="Liao H."/>
            <person name="Li X."/>
            <person name="Kong Y."/>
            <person name="Jiang Z."/>
            <person name="Chourrout D."/>
            <person name="Li R."/>
            <person name="Bao Z."/>
        </authorList>
    </citation>
    <scope>NUCLEOTIDE SEQUENCE [LARGE SCALE GENOMIC DNA]</scope>
    <source>
        <strain evidence="1 2">PY_sf001</strain>
    </source>
</reference>
<sequence length="186" mass="21488">MEKPTYFYHATSPDNERLIKESDRLKPQKHQHSKWKCLVKNCPEYASVPDGVWLSATLEHGALPFFSPYGARRVKIPIKSVIQQLGGKVKLYEGVTVRSNRDETYVRLMLVREDATFEVLQHMKELDVADNPCLKLTGEYRVARPPTLIDVYVPYPIDISNWDNVNTWPDSGTRENNRLERISDTV</sequence>
<dbReference type="Proteomes" id="UP000242188">
    <property type="component" value="Unassembled WGS sequence"/>
</dbReference>
<proteinExistence type="predicted"/>
<evidence type="ECO:0000313" key="1">
    <source>
        <dbReference type="EMBL" id="OWF51331.1"/>
    </source>
</evidence>
<organism evidence="1 2">
    <name type="scientific">Mizuhopecten yessoensis</name>
    <name type="common">Japanese scallop</name>
    <name type="synonym">Patinopecten yessoensis</name>
    <dbReference type="NCBI Taxonomy" id="6573"/>
    <lineage>
        <taxon>Eukaryota</taxon>
        <taxon>Metazoa</taxon>
        <taxon>Spiralia</taxon>
        <taxon>Lophotrochozoa</taxon>
        <taxon>Mollusca</taxon>
        <taxon>Bivalvia</taxon>
        <taxon>Autobranchia</taxon>
        <taxon>Pteriomorphia</taxon>
        <taxon>Pectinida</taxon>
        <taxon>Pectinoidea</taxon>
        <taxon>Pectinidae</taxon>
        <taxon>Mizuhopecten</taxon>
    </lineage>
</organism>
<gene>
    <name evidence="1" type="ORF">KP79_PYT17879</name>
</gene>
<evidence type="ECO:0000313" key="2">
    <source>
        <dbReference type="Proteomes" id="UP000242188"/>
    </source>
</evidence>
<name>A0A210QRI6_MIZYE</name>
<comment type="caution">
    <text evidence="1">The sequence shown here is derived from an EMBL/GenBank/DDBJ whole genome shotgun (WGS) entry which is preliminary data.</text>
</comment>
<dbReference type="AlphaFoldDB" id="A0A210QRI6"/>
<dbReference type="EMBL" id="NEDP02002286">
    <property type="protein sequence ID" value="OWF51331.1"/>
    <property type="molecule type" value="Genomic_DNA"/>
</dbReference>
<keyword evidence="2" id="KW-1185">Reference proteome</keyword>
<accession>A0A210QRI6</accession>